<accession>A0A0Q9XRR4</accession>
<dbReference type="AlphaFoldDB" id="A0A0Q9XRR4"/>
<dbReference type="InParanoid" id="A0A0Q9XRR4"/>
<sequence>SHFSVRSVTPDSNCSSAAYLKDEICHPYGLVTAATC</sequence>
<gene>
    <name evidence="1" type="primary">Dmoj\GI26252</name>
    <name evidence="1" type="ORF">Dmoj_GI26252</name>
</gene>
<feature type="non-terminal residue" evidence="1">
    <location>
        <position position="1"/>
    </location>
</feature>
<organism evidence="1 2">
    <name type="scientific">Drosophila mojavensis</name>
    <name type="common">Fruit fly</name>
    <dbReference type="NCBI Taxonomy" id="7230"/>
    <lineage>
        <taxon>Eukaryota</taxon>
        <taxon>Metazoa</taxon>
        <taxon>Ecdysozoa</taxon>
        <taxon>Arthropoda</taxon>
        <taxon>Hexapoda</taxon>
        <taxon>Insecta</taxon>
        <taxon>Pterygota</taxon>
        <taxon>Neoptera</taxon>
        <taxon>Endopterygota</taxon>
        <taxon>Diptera</taxon>
        <taxon>Brachycera</taxon>
        <taxon>Muscomorpha</taxon>
        <taxon>Ephydroidea</taxon>
        <taxon>Drosophilidae</taxon>
        <taxon>Drosophila</taxon>
    </lineage>
</organism>
<evidence type="ECO:0000313" key="1">
    <source>
        <dbReference type="EMBL" id="KRG07265.1"/>
    </source>
</evidence>
<dbReference type="Proteomes" id="UP000009192">
    <property type="component" value="Unassembled WGS sequence"/>
</dbReference>
<protein>
    <submittedName>
        <fullName evidence="1">Uncharacterized protein</fullName>
    </submittedName>
</protein>
<reference evidence="1 2" key="1">
    <citation type="journal article" date="2007" name="Nature">
        <title>Evolution of genes and genomes on the Drosophila phylogeny.</title>
        <authorList>
            <consortium name="Drosophila 12 Genomes Consortium"/>
            <person name="Clark A.G."/>
            <person name="Eisen M.B."/>
            <person name="Smith D.R."/>
            <person name="Bergman C.M."/>
            <person name="Oliver B."/>
            <person name="Markow T.A."/>
            <person name="Kaufman T.C."/>
            <person name="Kellis M."/>
            <person name="Gelbart W."/>
            <person name="Iyer V.N."/>
            <person name="Pollard D.A."/>
            <person name="Sackton T.B."/>
            <person name="Larracuente A.M."/>
            <person name="Singh N.D."/>
            <person name="Abad J.P."/>
            <person name="Abt D.N."/>
            <person name="Adryan B."/>
            <person name="Aguade M."/>
            <person name="Akashi H."/>
            <person name="Anderson W.W."/>
            <person name="Aquadro C.F."/>
            <person name="Ardell D.H."/>
            <person name="Arguello R."/>
            <person name="Artieri C.G."/>
            <person name="Barbash D.A."/>
            <person name="Barker D."/>
            <person name="Barsanti P."/>
            <person name="Batterham P."/>
            <person name="Batzoglou S."/>
            <person name="Begun D."/>
            <person name="Bhutkar A."/>
            <person name="Blanco E."/>
            <person name="Bosak S.A."/>
            <person name="Bradley R.K."/>
            <person name="Brand A.D."/>
            <person name="Brent M.R."/>
            <person name="Brooks A.N."/>
            <person name="Brown R.H."/>
            <person name="Butlin R.K."/>
            <person name="Caggese C."/>
            <person name="Calvi B.R."/>
            <person name="Bernardo de Carvalho A."/>
            <person name="Caspi A."/>
            <person name="Castrezana S."/>
            <person name="Celniker S.E."/>
            <person name="Chang J.L."/>
            <person name="Chapple C."/>
            <person name="Chatterji S."/>
            <person name="Chinwalla A."/>
            <person name="Civetta A."/>
            <person name="Clifton S.W."/>
            <person name="Comeron J.M."/>
            <person name="Costello J.C."/>
            <person name="Coyne J.A."/>
            <person name="Daub J."/>
            <person name="David R.G."/>
            <person name="Delcher A.L."/>
            <person name="Delehaunty K."/>
            <person name="Do C.B."/>
            <person name="Ebling H."/>
            <person name="Edwards K."/>
            <person name="Eickbush T."/>
            <person name="Evans J.D."/>
            <person name="Filipski A."/>
            <person name="Findeiss S."/>
            <person name="Freyhult E."/>
            <person name="Fulton L."/>
            <person name="Fulton R."/>
            <person name="Garcia A.C."/>
            <person name="Gardiner A."/>
            <person name="Garfield D.A."/>
            <person name="Garvin B.E."/>
            <person name="Gibson G."/>
            <person name="Gilbert D."/>
            <person name="Gnerre S."/>
            <person name="Godfrey J."/>
            <person name="Good R."/>
            <person name="Gotea V."/>
            <person name="Gravely B."/>
            <person name="Greenberg A.J."/>
            <person name="Griffiths-Jones S."/>
            <person name="Gross S."/>
            <person name="Guigo R."/>
            <person name="Gustafson E.A."/>
            <person name="Haerty W."/>
            <person name="Hahn M.W."/>
            <person name="Halligan D.L."/>
            <person name="Halpern A.L."/>
            <person name="Halter G.M."/>
            <person name="Han M.V."/>
            <person name="Heger A."/>
            <person name="Hillier L."/>
            <person name="Hinrichs A.S."/>
            <person name="Holmes I."/>
            <person name="Hoskins R.A."/>
            <person name="Hubisz M.J."/>
            <person name="Hultmark D."/>
            <person name="Huntley M.A."/>
            <person name="Jaffe D.B."/>
            <person name="Jagadeeshan S."/>
            <person name="Jeck W.R."/>
            <person name="Johnson J."/>
            <person name="Jones C.D."/>
            <person name="Jordan W.C."/>
            <person name="Karpen G.H."/>
            <person name="Kataoka E."/>
            <person name="Keightley P.D."/>
            <person name="Kheradpour P."/>
            <person name="Kirkness E.F."/>
            <person name="Koerich L.B."/>
            <person name="Kristiansen K."/>
            <person name="Kudrna D."/>
            <person name="Kulathinal R.J."/>
            <person name="Kumar S."/>
            <person name="Kwok R."/>
            <person name="Lander E."/>
            <person name="Langley C.H."/>
            <person name="Lapoint R."/>
            <person name="Lazzaro B.P."/>
            <person name="Lee S.J."/>
            <person name="Levesque L."/>
            <person name="Li R."/>
            <person name="Lin C.F."/>
            <person name="Lin M.F."/>
            <person name="Lindblad-Toh K."/>
            <person name="Llopart A."/>
            <person name="Long M."/>
            <person name="Low L."/>
            <person name="Lozovsky E."/>
            <person name="Lu J."/>
            <person name="Luo M."/>
            <person name="Machado C.A."/>
            <person name="Makalowski W."/>
            <person name="Marzo M."/>
            <person name="Matsuda M."/>
            <person name="Matzkin L."/>
            <person name="McAllister B."/>
            <person name="McBride C.S."/>
            <person name="McKernan B."/>
            <person name="McKernan K."/>
            <person name="Mendez-Lago M."/>
            <person name="Minx P."/>
            <person name="Mollenhauer M.U."/>
            <person name="Montooth K."/>
            <person name="Mount S.M."/>
            <person name="Mu X."/>
            <person name="Myers E."/>
            <person name="Negre B."/>
            <person name="Newfeld S."/>
            <person name="Nielsen R."/>
            <person name="Noor M.A."/>
            <person name="O'Grady P."/>
            <person name="Pachter L."/>
            <person name="Papaceit M."/>
            <person name="Parisi M.J."/>
            <person name="Parisi M."/>
            <person name="Parts L."/>
            <person name="Pedersen J.S."/>
            <person name="Pesole G."/>
            <person name="Phillippy A.M."/>
            <person name="Ponting C.P."/>
            <person name="Pop M."/>
            <person name="Porcelli D."/>
            <person name="Powell J.R."/>
            <person name="Prohaska S."/>
            <person name="Pruitt K."/>
            <person name="Puig M."/>
            <person name="Quesneville H."/>
            <person name="Ram K.R."/>
            <person name="Rand D."/>
            <person name="Rasmussen M.D."/>
            <person name="Reed L.K."/>
            <person name="Reenan R."/>
            <person name="Reily A."/>
            <person name="Remington K.A."/>
            <person name="Rieger T.T."/>
            <person name="Ritchie M.G."/>
            <person name="Robin C."/>
            <person name="Rogers Y.H."/>
            <person name="Rohde C."/>
            <person name="Rozas J."/>
            <person name="Rubenfield M.J."/>
            <person name="Ruiz A."/>
            <person name="Russo S."/>
            <person name="Salzberg S.L."/>
            <person name="Sanchez-Gracia A."/>
            <person name="Saranga D.J."/>
            <person name="Sato H."/>
            <person name="Schaeffer S.W."/>
            <person name="Schatz M.C."/>
            <person name="Schlenke T."/>
            <person name="Schwartz R."/>
            <person name="Segarra C."/>
            <person name="Singh R.S."/>
            <person name="Sirot L."/>
            <person name="Sirota M."/>
            <person name="Sisneros N.B."/>
            <person name="Smith C.D."/>
            <person name="Smith T.F."/>
            <person name="Spieth J."/>
            <person name="Stage D.E."/>
            <person name="Stark A."/>
            <person name="Stephan W."/>
            <person name="Strausberg R.L."/>
            <person name="Strempel S."/>
            <person name="Sturgill D."/>
            <person name="Sutton G."/>
            <person name="Sutton G.G."/>
            <person name="Tao W."/>
            <person name="Teichmann S."/>
            <person name="Tobari Y.N."/>
            <person name="Tomimura Y."/>
            <person name="Tsolas J.M."/>
            <person name="Valente V.L."/>
            <person name="Venter E."/>
            <person name="Venter J.C."/>
            <person name="Vicario S."/>
            <person name="Vieira F.G."/>
            <person name="Vilella A.J."/>
            <person name="Villasante A."/>
            <person name="Walenz B."/>
            <person name="Wang J."/>
            <person name="Wasserman M."/>
            <person name="Watts T."/>
            <person name="Wilson D."/>
            <person name="Wilson R.K."/>
            <person name="Wing R.A."/>
            <person name="Wolfner M.F."/>
            <person name="Wong A."/>
            <person name="Wong G.K."/>
            <person name="Wu C.I."/>
            <person name="Wu G."/>
            <person name="Yamamoto D."/>
            <person name="Yang H.P."/>
            <person name="Yang S.P."/>
            <person name="Yorke J.A."/>
            <person name="Yoshida K."/>
            <person name="Zdobnov E."/>
            <person name="Zhang P."/>
            <person name="Zhang Y."/>
            <person name="Zimin A.V."/>
            <person name="Baldwin J."/>
            <person name="Abdouelleil A."/>
            <person name="Abdulkadir J."/>
            <person name="Abebe A."/>
            <person name="Abera B."/>
            <person name="Abreu J."/>
            <person name="Acer S.C."/>
            <person name="Aftuck L."/>
            <person name="Alexander A."/>
            <person name="An P."/>
            <person name="Anderson E."/>
            <person name="Anderson S."/>
            <person name="Arachi H."/>
            <person name="Azer M."/>
            <person name="Bachantsang P."/>
            <person name="Barry A."/>
            <person name="Bayul T."/>
            <person name="Berlin A."/>
            <person name="Bessette D."/>
            <person name="Bloom T."/>
            <person name="Blye J."/>
            <person name="Boguslavskiy L."/>
            <person name="Bonnet C."/>
            <person name="Boukhgalter B."/>
            <person name="Bourzgui I."/>
            <person name="Brown A."/>
            <person name="Cahill P."/>
            <person name="Channer S."/>
            <person name="Cheshatsang Y."/>
            <person name="Chuda L."/>
            <person name="Citroen M."/>
            <person name="Collymore A."/>
            <person name="Cooke P."/>
            <person name="Costello M."/>
            <person name="D'Aco K."/>
            <person name="Daza R."/>
            <person name="De Haan G."/>
            <person name="DeGray S."/>
            <person name="DeMaso C."/>
            <person name="Dhargay N."/>
            <person name="Dooley K."/>
            <person name="Dooley E."/>
            <person name="Doricent M."/>
            <person name="Dorje P."/>
            <person name="Dorjee K."/>
            <person name="Dupes A."/>
            <person name="Elong R."/>
            <person name="Falk J."/>
            <person name="Farina A."/>
            <person name="Faro S."/>
            <person name="Ferguson D."/>
            <person name="Fisher S."/>
            <person name="Foley C.D."/>
            <person name="Franke A."/>
            <person name="Friedrich D."/>
            <person name="Gadbois L."/>
            <person name="Gearin G."/>
            <person name="Gearin C.R."/>
            <person name="Giannoukos G."/>
            <person name="Goode T."/>
            <person name="Graham J."/>
            <person name="Grandbois E."/>
            <person name="Grewal S."/>
            <person name="Gyaltsen K."/>
            <person name="Hafez N."/>
            <person name="Hagos B."/>
            <person name="Hall J."/>
            <person name="Henson C."/>
            <person name="Hollinger A."/>
            <person name="Honan T."/>
            <person name="Huard M.D."/>
            <person name="Hughes L."/>
            <person name="Hurhula B."/>
            <person name="Husby M.E."/>
            <person name="Kamat A."/>
            <person name="Kanga B."/>
            <person name="Kashin S."/>
            <person name="Khazanovich D."/>
            <person name="Kisner P."/>
            <person name="Lance K."/>
            <person name="Lara M."/>
            <person name="Lee W."/>
            <person name="Lennon N."/>
            <person name="Letendre F."/>
            <person name="LeVine R."/>
            <person name="Lipovsky A."/>
            <person name="Liu X."/>
            <person name="Liu J."/>
            <person name="Liu S."/>
            <person name="Lokyitsang T."/>
            <person name="Lokyitsang Y."/>
            <person name="Lubonja R."/>
            <person name="Lui A."/>
            <person name="MacDonald P."/>
            <person name="Magnisalis V."/>
            <person name="Maru K."/>
            <person name="Matthews C."/>
            <person name="McCusker W."/>
            <person name="McDonough S."/>
            <person name="Mehta T."/>
            <person name="Meldrim J."/>
            <person name="Meneus L."/>
            <person name="Mihai O."/>
            <person name="Mihalev A."/>
            <person name="Mihova T."/>
            <person name="Mittelman R."/>
            <person name="Mlenga V."/>
            <person name="Montmayeur A."/>
            <person name="Mulrain L."/>
            <person name="Navidi A."/>
            <person name="Naylor J."/>
            <person name="Negash T."/>
            <person name="Nguyen T."/>
            <person name="Nguyen N."/>
            <person name="Nicol R."/>
            <person name="Norbu C."/>
            <person name="Norbu N."/>
            <person name="Novod N."/>
            <person name="O'Neill B."/>
            <person name="Osman S."/>
            <person name="Markiewicz E."/>
            <person name="Oyono O.L."/>
            <person name="Patti C."/>
            <person name="Phunkhang P."/>
            <person name="Pierre F."/>
            <person name="Priest M."/>
            <person name="Raghuraman S."/>
            <person name="Rege F."/>
            <person name="Reyes R."/>
            <person name="Rise C."/>
            <person name="Rogov P."/>
            <person name="Ross K."/>
            <person name="Ryan E."/>
            <person name="Settipalli S."/>
            <person name="Shea T."/>
            <person name="Sherpa N."/>
            <person name="Shi L."/>
            <person name="Shih D."/>
            <person name="Sparrow T."/>
            <person name="Spaulding J."/>
            <person name="Stalker J."/>
            <person name="Stange-Thomann N."/>
            <person name="Stavropoulos S."/>
            <person name="Stone C."/>
            <person name="Strader C."/>
            <person name="Tesfaye S."/>
            <person name="Thomson T."/>
            <person name="Thoulutsang Y."/>
            <person name="Thoulutsang D."/>
            <person name="Topham K."/>
            <person name="Topping I."/>
            <person name="Tsamla T."/>
            <person name="Vassiliev H."/>
            <person name="Vo A."/>
            <person name="Wangchuk T."/>
            <person name="Wangdi T."/>
            <person name="Weiand M."/>
            <person name="Wilkinson J."/>
            <person name="Wilson A."/>
            <person name="Yadav S."/>
            <person name="Young G."/>
            <person name="Yu Q."/>
            <person name="Zembek L."/>
            <person name="Zhong D."/>
            <person name="Zimmer A."/>
            <person name="Zwirko Z."/>
            <person name="Jaffe D.B."/>
            <person name="Alvarez P."/>
            <person name="Brockman W."/>
            <person name="Butler J."/>
            <person name="Chin C."/>
            <person name="Gnerre S."/>
            <person name="Grabherr M."/>
            <person name="Kleber M."/>
            <person name="Mauceli E."/>
            <person name="MacCallum I."/>
        </authorList>
    </citation>
    <scope>NUCLEOTIDE SEQUENCE [LARGE SCALE GENOMIC DNA]</scope>
    <source>
        <strain evidence="2">Tucson 15081-1352.22</strain>
    </source>
</reference>
<evidence type="ECO:0000313" key="2">
    <source>
        <dbReference type="Proteomes" id="UP000009192"/>
    </source>
</evidence>
<proteinExistence type="predicted"/>
<dbReference type="EMBL" id="CH933813">
    <property type="protein sequence ID" value="KRG07265.1"/>
    <property type="molecule type" value="Genomic_DNA"/>
</dbReference>
<keyword evidence="2" id="KW-1185">Reference proteome</keyword>
<dbReference type="KEGG" id="dmo:Dmoj_GI26252"/>
<name>A0A0Q9XRR4_DROMO</name>